<dbReference type="SUPFAM" id="SSF52113">
    <property type="entry name" value="BRCT domain"/>
    <property type="match status" value="1"/>
</dbReference>
<reference evidence="3" key="1">
    <citation type="submission" date="2017-09" db="EMBL/GenBank/DDBJ databases">
        <title>Depth-based differentiation of microbial function through sediment-hosted aquifers and enrichment of novel symbionts in the deep terrestrial subsurface.</title>
        <authorList>
            <person name="Probst A.J."/>
            <person name="Ladd B."/>
            <person name="Jarett J.K."/>
            <person name="Geller-Mcgrath D.E."/>
            <person name="Sieber C.M.K."/>
            <person name="Emerson J.B."/>
            <person name="Anantharaman K."/>
            <person name="Thomas B.C."/>
            <person name="Malmstrom R."/>
            <person name="Stieglmeier M."/>
            <person name="Klingl A."/>
            <person name="Woyke T."/>
            <person name="Ryan C.M."/>
            <person name="Banfield J.F."/>
        </authorList>
    </citation>
    <scope>NUCLEOTIDE SEQUENCE [LARGE SCALE GENOMIC DNA]</scope>
</reference>
<dbReference type="PROSITE" id="PS50172">
    <property type="entry name" value="BRCT"/>
    <property type="match status" value="1"/>
</dbReference>
<feature type="domain" description="BRCT" evidence="1">
    <location>
        <begin position="63"/>
        <end position="135"/>
    </location>
</feature>
<protein>
    <recommendedName>
        <fullName evidence="1">BRCT domain-containing protein</fullName>
    </recommendedName>
</protein>
<dbReference type="CDD" id="cd17748">
    <property type="entry name" value="BRCT_DNA_ligase_like"/>
    <property type="match status" value="1"/>
</dbReference>
<dbReference type="Proteomes" id="UP000228960">
    <property type="component" value="Unassembled WGS sequence"/>
</dbReference>
<dbReference type="SUPFAM" id="SSF47794">
    <property type="entry name" value="Rad51 N-terminal domain-like"/>
    <property type="match status" value="1"/>
</dbReference>
<dbReference type="EMBL" id="PFQM01000136">
    <property type="protein sequence ID" value="PJC79631.1"/>
    <property type="molecule type" value="Genomic_DNA"/>
</dbReference>
<dbReference type="Gene3D" id="3.40.50.10190">
    <property type="entry name" value="BRCT domain"/>
    <property type="match status" value="1"/>
</dbReference>
<dbReference type="Gene3D" id="1.10.150.20">
    <property type="entry name" value="5' to 3' exonuclease, C-terminal subdomain"/>
    <property type="match status" value="1"/>
</dbReference>
<dbReference type="AlphaFoldDB" id="A0A2M8GIK7"/>
<dbReference type="InterPro" id="IPR036420">
    <property type="entry name" value="BRCT_dom_sf"/>
</dbReference>
<sequence>LITEGYDTPEKLLNLNIDELVKIKGFQITLAQKIIDGINLRRVWINSILSQVKIQFVIRNLKFTNLSFCITGTLTQPRQKLIDIIESNGGKFLSSVTSNTNYLICNEPSKSDKYLSAIKSNIPIITESEFSTLVS</sequence>
<evidence type="ECO:0000259" key="1">
    <source>
        <dbReference type="PROSITE" id="PS50172"/>
    </source>
</evidence>
<evidence type="ECO:0000313" key="2">
    <source>
        <dbReference type="EMBL" id="PJC79631.1"/>
    </source>
</evidence>
<evidence type="ECO:0000313" key="3">
    <source>
        <dbReference type="Proteomes" id="UP000228960"/>
    </source>
</evidence>
<feature type="non-terminal residue" evidence="2">
    <location>
        <position position="1"/>
    </location>
</feature>
<dbReference type="InterPro" id="IPR001357">
    <property type="entry name" value="BRCT_dom"/>
</dbReference>
<organism evidence="2 3">
    <name type="scientific">Candidatus Shapirobacteria bacterium CG_4_8_14_3_um_filter_35_11</name>
    <dbReference type="NCBI Taxonomy" id="1974874"/>
    <lineage>
        <taxon>Bacteria</taxon>
        <taxon>Candidatus Shapironibacteriota</taxon>
    </lineage>
</organism>
<dbReference type="GO" id="GO:0000166">
    <property type="term" value="F:nucleotide binding"/>
    <property type="evidence" value="ECO:0007669"/>
    <property type="project" value="InterPro"/>
</dbReference>
<dbReference type="Pfam" id="PF00533">
    <property type="entry name" value="BRCT"/>
    <property type="match status" value="1"/>
</dbReference>
<dbReference type="InterPro" id="IPR010995">
    <property type="entry name" value="DNA_repair_Rad51/TF_NusA_a-hlx"/>
</dbReference>
<dbReference type="SMART" id="SM00292">
    <property type="entry name" value="BRCT"/>
    <property type="match status" value="1"/>
</dbReference>
<gene>
    <name evidence="2" type="ORF">CO009_04185</name>
</gene>
<name>A0A2M8GIK7_9BACT</name>
<accession>A0A2M8GIK7</accession>
<comment type="caution">
    <text evidence="2">The sequence shown here is derived from an EMBL/GenBank/DDBJ whole genome shotgun (WGS) entry which is preliminary data.</text>
</comment>
<proteinExistence type="predicted"/>